<feature type="transmembrane region" description="Helical" evidence="6">
    <location>
        <begin position="121"/>
        <end position="143"/>
    </location>
</feature>
<dbReference type="FunCoup" id="A0A5F8HH71">
    <property type="interactions" value="123"/>
</dbReference>
<dbReference type="GO" id="GO:0008381">
    <property type="term" value="F:mechanosensitive monoatomic ion channel activity"/>
    <property type="evidence" value="ECO:0000318"/>
    <property type="project" value="GO_Central"/>
</dbReference>
<feature type="transmembrane region" description="Helical" evidence="6">
    <location>
        <begin position="170"/>
        <end position="189"/>
    </location>
</feature>
<keyword evidence="10" id="KW-1185">Reference proteome</keyword>
<feature type="transmembrane region" description="Helical" evidence="6">
    <location>
        <begin position="489"/>
        <end position="510"/>
    </location>
</feature>
<dbReference type="GO" id="GO:0140311">
    <property type="term" value="F:protein sequestering activity"/>
    <property type="evidence" value="ECO:0007669"/>
    <property type="project" value="Ensembl"/>
</dbReference>
<evidence type="ECO:0000256" key="6">
    <source>
        <dbReference type="RuleBase" id="RU310713"/>
    </source>
</evidence>
<name>A0A5F8HH71_MONDO</name>
<evidence type="ECO:0000259" key="8">
    <source>
        <dbReference type="Pfam" id="PF07810"/>
    </source>
</evidence>
<keyword evidence="4 6" id="KW-1133">Transmembrane helix</keyword>
<dbReference type="InterPro" id="IPR038900">
    <property type="entry name" value="TMC"/>
</dbReference>
<dbReference type="Proteomes" id="UP000002280">
    <property type="component" value="Chromosome 2"/>
</dbReference>
<dbReference type="GO" id="GO:0043124">
    <property type="term" value="P:negative regulation of canonical NF-kappaB signal transduction"/>
    <property type="evidence" value="ECO:0007669"/>
    <property type="project" value="Ensembl"/>
</dbReference>
<feature type="transmembrane region" description="Helical" evidence="6">
    <location>
        <begin position="332"/>
        <end position="358"/>
    </location>
</feature>
<evidence type="ECO:0000256" key="5">
    <source>
        <dbReference type="ARBA" id="ARBA00023136"/>
    </source>
</evidence>
<dbReference type="STRING" id="13616.ENSMODP00000059169"/>
<dbReference type="InterPro" id="IPR012496">
    <property type="entry name" value="TMC_dom"/>
</dbReference>
<dbReference type="Bgee" id="ENSMODG00000001820">
    <property type="expression patterns" value="Expressed in blood and 7 other cell types or tissues"/>
</dbReference>
<feature type="transmembrane region" description="Helical" evidence="6">
    <location>
        <begin position="296"/>
        <end position="320"/>
    </location>
</feature>
<keyword evidence="5 6" id="KW-0472">Membrane</keyword>
<feature type="transmembrane region" description="Helical" evidence="6">
    <location>
        <begin position="370"/>
        <end position="392"/>
    </location>
</feature>
<comment type="subcellular location">
    <subcellularLocation>
        <location evidence="1 6">Membrane</location>
        <topology evidence="1 6">Multi-pass membrane protein</topology>
    </subcellularLocation>
</comment>
<evidence type="ECO:0000313" key="9">
    <source>
        <dbReference type="Ensembl" id="ENSMODP00000059169.1"/>
    </source>
</evidence>
<dbReference type="GeneTree" id="ENSGT01050000244894"/>
<comment type="similarity">
    <text evidence="2 6">Belongs to the TMC family.</text>
</comment>
<evidence type="ECO:0000256" key="4">
    <source>
        <dbReference type="ARBA" id="ARBA00022989"/>
    </source>
</evidence>
<feature type="transmembrane region" description="Helical" evidence="6">
    <location>
        <begin position="531"/>
        <end position="554"/>
    </location>
</feature>
<evidence type="ECO:0000256" key="3">
    <source>
        <dbReference type="ARBA" id="ARBA00022692"/>
    </source>
</evidence>
<feature type="domain" description="TMC" evidence="8">
    <location>
        <begin position="419"/>
        <end position="529"/>
    </location>
</feature>
<reference evidence="9 10" key="1">
    <citation type="journal article" date="2007" name="Nature">
        <title>Genome of the marsupial Monodelphis domestica reveals innovation in non-coding sequences.</title>
        <authorList>
            <person name="Mikkelsen T.S."/>
            <person name="Wakefield M.J."/>
            <person name="Aken B."/>
            <person name="Amemiya C.T."/>
            <person name="Chang J.L."/>
            <person name="Duke S."/>
            <person name="Garber M."/>
            <person name="Gentles A.J."/>
            <person name="Goodstadt L."/>
            <person name="Heger A."/>
            <person name="Jurka J."/>
            <person name="Kamal M."/>
            <person name="Mauceli E."/>
            <person name="Searle S.M."/>
            <person name="Sharpe T."/>
            <person name="Baker M.L."/>
            <person name="Batzer M.A."/>
            <person name="Benos P.V."/>
            <person name="Belov K."/>
            <person name="Clamp M."/>
            <person name="Cook A."/>
            <person name="Cuff J."/>
            <person name="Das R."/>
            <person name="Davidow L."/>
            <person name="Deakin J.E."/>
            <person name="Fazzari M.J."/>
            <person name="Glass J.L."/>
            <person name="Grabherr M."/>
            <person name="Greally J.M."/>
            <person name="Gu W."/>
            <person name="Hore T.A."/>
            <person name="Huttley G.A."/>
            <person name="Kleber M."/>
            <person name="Jirtle R.L."/>
            <person name="Koina E."/>
            <person name="Lee J.T."/>
            <person name="Mahony S."/>
            <person name="Marra M.A."/>
            <person name="Miller R.D."/>
            <person name="Nicholls R.D."/>
            <person name="Oda M."/>
            <person name="Papenfuss A.T."/>
            <person name="Parra Z.E."/>
            <person name="Pollock D.D."/>
            <person name="Ray D.A."/>
            <person name="Schein J.E."/>
            <person name="Speed T.P."/>
            <person name="Thompson K."/>
            <person name="VandeBerg J.L."/>
            <person name="Wade C.M."/>
            <person name="Walker J.A."/>
            <person name="Waters P.D."/>
            <person name="Webber C."/>
            <person name="Weidman J.R."/>
            <person name="Xie X."/>
            <person name="Zody M.C."/>
            <person name="Baldwin J."/>
            <person name="Abdouelleil A."/>
            <person name="Abdulkadir J."/>
            <person name="Abebe A."/>
            <person name="Abera B."/>
            <person name="Abreu J."/>
            <person name="Acer S.C."/>
            <person name="Aftuck L."/>
            <person name="Alexander A."/>
            <person name="An P."/>
            <person name="Anderson E."/>
            <person name="Anderson S."/>
            <person name="Arachi H."/>
            <person name="Azer M."/>
            <person name="Bachantsang P."/>
            <person name="Barry A."/>
            <person name="Bayul T."/>
            <person name="Berlin A."/>
            <person name="Bessette D."/>
            <person name="Bloom T."/>
            <person name="Bloom T."/>
            <person name="Boguslavskiy L."/>
            <person name="Bonnet C."/>
            <person name="Boukhgalter B."/>
            <person name="Bourzgui I."/>
            <person name="Brown A."/>
            <person name="Cahill P."/>
            <person name="Channer S."/>
            <person name="Cheshatsang Y."/>
            <person name="Chuda L."/>
            <person name="Citroen M."/>
            <person name="Collymore A."/>
            <person name="Cooke P."/>
            <person name="Costello M."/>
            <person name="D'Aco K."/>
            <person name="Daza R."/>
            <person name="De Haan G."/>
            <person name="DeGray S."/>
            <person name="DeMaso C."/>
            <person name="Dhargay N."/>
            <person name="Dooley K."/>
            <person name="Dooley E."/>
            <person name="Doricent M."/>
            <person name="Dorje P."/>
            <person name="Dorjee K."/>
            <person name="Dupes A."/>
            <person name="Elong R."/>
            <person name="Falk J."/>
            <person name="Farina A."/>
            <person name="Faro S."/>
            <person name="Ferguson D."/>
            <person name="Fisher S."/>
            <person name="Foley C.D."/>
            <person name="Franke A."/>
            <person name="Friedrich D."/>
            <person name="Gadbois L."/>
            <person name="Gearin G."/>
            <person name="Gearin C.R."/>
            <person name="Giannoukos G."/>
            <person name="Goode T."/>
            <person name="Graham J."/>
            <person name="Grandbois E."/>
            <person name="Grewal S."/>
            <person name="Gyaltsen K."/>
            <person name="Hafez N."/>
            <person name="Hagos B."/>
            <person name="Hall J."/>
            <person name="Henson C."/>
            <person name="Hollinger A."/>
            <person name="Honan T."/>
            <person name="Huard M.D."/>
            <person name="Hughes L."/>
            <person name="Hurhula B."/>
            <person name="Husby M.E."/>
            <person name="Kamat A."/>
            <person name="Kanga B."/>
            <person name="Kashin S."/>
            <person name="Khazanovich D."/>
            <person name="Kisner P."/>
            <person name="Lance K."/>
            <person name="Lara M."/>
            <person name="Lee W."/>
            <person name="Lennon N."/>
            <person name="Letendre F."/>
            <person name="LeVine R."/>
            <person name="Lipovsky A."/>
            <person name="Liu X."/>
            <person name="Liu J."/>
            <person name="Liu S."/>
            <person name="Lokyitsang T."/>
            <person name="Lokyitsang Y."/>
            <person name="Lubonja R."/>
            <person name="Lui A."/>
            <person name="MacDonald P."/>
            <person name="Magnisalis V."/>
            <person name="Maru K."/>
            <person name="Matthews C."/>
            <person name="McCusker W."/>
            <person name="McDonough S."/>
            <person name="Mehta T."/>
            <person name="Meldrim J."/>
            <person name="Meneus L."/>
            <person name="Mihai O."/>
            <person name="Mihalev A."/>
            <person name="Mihova T."/>
            <person name="Mittelman R."/>
            <person name="Mlenga V."/>
            <person name="Montmayeur A."/>
            <person name="Mulrain L."/>
            <person name="Navidi A."/>
            <person name="Naylor J."/>
            <person name="Negash T."/>
            <person name="Nguyen T."/>
            <person name="Nguyen N."/>
            <person name="Nicol R."/>
            <person name="Norbu C."/>
            <person name="Norbu N."/>
            <person name="Novod N."/>
            <person name="O'Neill B."/>
            <person name="Osman S."/>
            <person name="Markiewicz E."/>
            <person name="Oyono O.L."/>
            <person name="Patti C."/>
            <person name="Phunkhang P."/>
            <person name="Pierre F."/>
            <person name="Priest M."/>
            <person name="Raghuraman S."/>
            <person name="Rege F."/>
            <person name="Reyes R."/>
            <person name="Rise C."/>
            <person name="Rogov P."/>
            <person name="Ross K."/>
            <person name="Ryan E."/>
            <person name="Settipalli S."/>
            <person name="Shea T."/>
            <person name="Sherpa N."/>
            <person name="Shi L."/>
            <person name="Shih D."/>
            <person name="Sparrow T."/>
            <person name="Spaulding J."/>
            <person name="Stalker J."/>
            <person name="Stange-Thomann N."/>
            <person name="Stavropoulos S."/>
            <person name="Stone C."/>
            <person name="Strader C."/>
            <person name="Tesfaye S."/>
            <person name="Thomson T."/>
            <person name="Thoulutsang Y."/>
            <person name="Thoulutsang D."/>
            <person name="Topham K."/>
            <person name="Topping I."/>
            <person name="Tsamla T."/>
            <person name="Vassiliev H."/>
            <person name="Vo A."/>
            <person name="Wangchuk T."/>
            <person name="Wangdi T."/>
            <person name="Weiand M."/>
            <person name="Wilkinson J."/>
            <person name="Wilson A."/>
            <person name="Yadav S."/>
            <person name="Young G."/>
            <person name="Yu Q."/>
            <person name="Zembek L."/>
            <person name="Zhong D."/>
            <person name="Zimmer A."/>
            <person name="Zwirko Z."/>
            <person name="Jaffe D.B."/>
            <person name="Alvarez P."/>
            <person name="Brockman W."/>
            <person name="Butler J."/>
            <person name="Chin C."/>
            <person name="Gnerre S."/>
            <person name="MacCallum I."/>
            <person name="Graves J.A."/>
            <person name="Ponting C.P."/>
            <person name="Breen M."/>
            <person name="Samollow P.B."/>
            <person name="Lander E.S."/>
            <person name="Lindblad-Toh K."/>
        </authorList>
    </citation>
    <scope>NUCLEOTIDE SEQUENCE [LARGE SCALE GENOMIC DNA]</scope>
</reference>
<dbReference type="GO" id="GO:0031965">
    <property type="term" value="C:nuclear membrane"/>
    <property type="evidence" value="ECO:0007669"/>
    <property type="project" value="Ensembl"/>
</dbReference>
<dbReference type="GO" id="GO:0005783">
    <property type="term" value="C:endoplasmic reticulum"/>
    <property type="evidence" value="ECO:0007669"/>
    <property type="project" value="Ensembl"/>
</dbReference>
<reference evidence="9" key="2">
    <citation type="submission" date="2025-08" db="UniProtKB">
        <authorList>
            <consortium name="Ensembl"/>
        </authorList>
    </citation>
    <scope>IDENTIFICATION</scope>
</reference>
<dbReference type="PANTHER" id="PTHR23302:SF39">
    <property type="entry name" value="TRANSMEMBRANE CHANNEL-LIKE PROTEIN 8"/>
    <property type="match status" value="1"/>
</dbReference>
<keyword evidence="3 6" id="KW-0812">Transmembrane</keyword>
<dbReference type="GO" id="GO:0043065">
    <property type="term" value="P:positive regulation of apoptotic process"/>
    <property type="evidence" value="ECO:0007669"/>
    <property type="project" value="Ensembl"/>
</dbReference>
<sequence length="729" mass="83537">MASFYLRQRSAQSDLETPESVSLSEVFWEEEMESLCSSKVALRTLPYAIMDKRLIRDLREPDMVKASFWERWKKKWRQVYQQLLDVGLRLTGTFGLWKPDLYEIGGLFGTGIQSYFTFLRFLLFLNLLTMLLTTSLVLLPLVWLHSPSPGPAPNICEGLISWTLKWGLPFLVYPFPQAFINTYLFYGAYRMGPENDSQYSVRLAYLLSPLTCLFLCFCGTVRRMVKGLLHKQLLSKDYRPRLSGKLFASWDFCIRSREAATIKQHSISNEFKIELQEEQRSHQMQQQSRKQRAQLLLSYVGLNMFIGLLVVGGISAIYWATKFSQNHKDESLSLLLQYLSPGVIALVNSLGPLVFGFLVQLENYPPNTEINLTLFWCVVLKLSSLGMFLFSLRQQAVLCIGRSDLSSCEPHNYNQCDQCWETSVGQELYKLSIFDFFLMLAFAFLVTLPRRLLVDHFSGQFWVWLGREEFLVPKNVLDIVAGQTVTWMGLFYCPLLPLLSSIFIFFTFYVKKYTLFRNCRPSPYLFQASSATFFFQLVLLLGLLVASVPLLYVISSIPASGNCGLFSNYSAPWQVVPEAVAIRLSPAAQKVFYYLSSNVIWYPILILLSLTLTVCISQSSANKKAIKGLRRQLLWQVREKWHLVEDLSQLLQDSRGPDSWGPRSPNSQSSHPRSFCPGFPCPGSPKPRLFTAESTHSQVLSSFFHLHAFEFWCPSLPTSTFPFLIIPEL</sequence>
<dbReference type="GO" id="GO:0043123">
    <property type="term" value="P:positive regulation of canonical NF-kappaB signal transduction"/>
    <property type="evidence" value="ECO:0007669"/>
    <property type="project" value="Ensembl"/>
</dbReference>
<dbReference type="GO" id="GO:0050821">
    <property type="term" value="P:protein stabilization"/>
    <property type="evidence" value="ECO:0007669"/>
    <property type="project" value="Ensembl"/>
</dbReference>
<proteinExistence type="inferred from homology"/>
<feature type="region of interest" description="Disordered" evidence="7">
    <location>
        <begin position="653"/>
        <end position="673"/>
    </location>
</feature>
<dbReference type="GO" id="GO:0010803">
    <property type="term" value="P:regulation of tumor necrosis factor-mediated signaling pathway"/>
    <property type="evidence" value="ECO:0007669"/>
    <property type="project" value="Ensembl"/>
</dbReference>
<dbReference type="GO" id="GO:0005794">
    <property type="term" value="C:Golgi apparatus"/>
    <property type="evidence" value="ECO:0007669"/>
    <property type="project" value="Ensembl"/>
</dbReference>
<dbReference type="InParanoid" id="A0A5F8HH71"/>
<dbReference type="OMA" id="KKYTLMR"/>
<dbReference type="PANTHER" id="PTHR23302">
    <property type="entry name" value="TRANSMEMBRANE CHANNEL-RELATED"/>
    <property type="match status" value="1"/>
</dbReference>
<evidence type="ECO:0000256" key="1">
    <source>
        <dbReference type="ARBA" id="ARBA00004141"/>
    </source>
</evidence>
<dbReference type="GO" id="GO:1902041">
    <property type="term" value="P:regulation of extrinsic apoptotic signaling pathway via death domain receptors"/>
    <property type="evidence" value="ECO:0007669"/>
    <property type="project" value="Ensembl"/>
</dbReference>
<dbReference type="GO" id="GO:0006882">
    <property type="term" value="P:intracellular zinc ion homeostasis"/>
    <property type="evidence" value="ECO:0007669"/>
    <property type="project" value="Ensembl"/>
</dbReference>
<dbReference type="GO" id="GO:0043120">
    <property type="term" value="F:tumor necrosis factor binding"/>
    <property type="evidence" value="ECO:0007669"/>
    <property type="project" value="Ensembl"/>
</dbReference>
<protein>
    <recommendedName>
        <fullName evidence="6">Transmembrane channel-like protein</fullName>
    </recommendedName>
</protein>
<reference evidence="9" key="3">
    <citation type="submission" date="2025-09" db="UniProtKB">
        <authorList>
            <consortium name="Ensembl"/>
        </authorList>
    </citation>
    <scope>IDENTIFICATION</scope>
</reference>
<feature type="transmembrane region" description="Helical" evidence="6">
    <location>
        <begin position="428"/>
        <end position="448"/>
    </location>
</feature>
<organism evidence="9 10">
    <name type="scientific">Monodelphis domestica</name>
    <name type="common">Gray short-tailed opossum</name>
    <dbReference type="NCBI Taxonomy" id="13616"/>
    <lineage>
        <taxon>Eukaryota</taxon>
        <taxon>Metazoa</taxon>
        <taxon>Chordata</taxon>
        <taxon>Craniata</taxon>
        <taxon>Vertebrata</taxon>
        <taxon>Euteleostomi</taxon>
        <taxon>Mammalia</taxon>
        <taxon>Metatheria</taxon>
        <taxon>Didelphimorphia</taxon>
        <taxon>Didelphidae</taxon>
        <taxon>Monodelphis</taxon>
    </lineage>
</organism>
<dbReference type="Ensembl" id="ENSMODT00000058294.1">
    <property type="protein sequence ID" value="ENSMODP00000059169.1"/>
    <property type="gene ID" value="ENSMODG00000001820.4"/>
</dbReference>
<feature type="transmembrane region" description="Helical" evidence="6">
    <location>
        <begin position="600"/>
        <end position="621"/>
    </location>
</feature>
<dbReference type="GO" id="GO:0033209">
    <property type="term" value="P:tumor necrosis factor-mediated signaling pathway"/>
    <property type="evidence" value="ECO:0007669"/>
    <property type="project" value="Ensembl"/>
</dbReference>
<dbReference type="AlphaFoldDB" id="A0A5F8HH71"/>
<dbReference type="Pfam" id="PF07810">
    <property type="entry name" value="TMC"/>
    <property type="match status" value="1"/>
</dbReference>
<feature type="transmembrane region" description="Helical" evidence="6">
    <location>
        <begin position="201"/>
        <end position="225"/>
    </location>
</feature>
<evidence type="ECO:0000313" key="10">
    <source>
        <dbReference type="Proteomes" id="UP000002280"/>
    </source>
</evidence>
<accession>A0A5F8HH71</accession>
<dbReference type="GO" id="GO:0031333">
    <property type="term" value="P:negative regulation of protein-containing complex assembly"/>
    <property type="evidence" value="ECO:0007669"/>
    <property type="project" value="Ensembl"/>
</dbReference>
<evidence type="ECO:0000256" key="7">
    <source>
        <dbReference type="SAM" id="MobiDB-lite"/>
    </source>
</evidence>
<dbReference type="GO" id="GO:0005886">
    <property type="term" value="C:plasma membrane"/>
    <property type="evidence" value="ECO:0007669"/>
    <property type="project" value="InterPro"/>
</dbReference>
<gene>
    <name evidence="9" type="primary">TMC8</name>
</gene>
<evidence type="ECO:0000256" key="2">
    <source>
        <dbReference type="ARBA" id="ARBA00006510"/>
    </source>
</evidence>